<feature type="compositionally biased region" description="Low complexity" evidence="1">
    <location>
        <begin position="164"/>
        <end position="185"/>
    </location>
</feature>
<dbReference type="AlphaFoldDB" id="A0A813QDA7"/>
<dbReference type="Proteomes" id="UP000682733">
    <property type="component" value="Unassembled WGS sequence"/>
</dbReference>
<dbReference type="EMBL" id="CAJNOQ010000157">
    <property type="protein sequence ID" value="CAF0765460.1"/>
    <property type="molecule type" value="Genomic_DNA"/>
</dbReference>
<feature type="compositionally biased region" description="Polar residues" evidence="1">
    <location>
        <begin position="234"/>
        <end position="256"/>
    </location>
</feature>
<protein>
    <submittedName>
        <fullName evidence="2">Uncharacterized protein</fullName>
    </submittedName>
</protein>
<dbReference type="Proteomes" id="UP000681722">
    <property type="component" value="Unassembled WGS sequence"/>
</dbReference>
<comment type="caution">
    <text evidence="2">The sequence shown here is derived from an EMBL/GenBank/DDBJ whole genome shotgun (WGS) entry which is preliminary data.</text>
</comment>
<dbReference type="OrthoDB" id="9971658at2759"/>
<dbReference type="EMBL" id="CAJNOK010001851">
    <property type="protein sequence ID" value="CAF0832839.1"/>
    <property type="molecule type" value="Genomic_DNA"/>
</dbReference>
<evidence type="ECO:0000313" key="4">
    <source>
        <dbReference type="EMBL" id="CAF3546766.1"/>
    </source>
</evidence>
<evidence type="ECO:0000256" key="1">
    <source>
        <dbReference type="SAM" id="MobiDB-lite"/>
    </source>
</evidence>
<reference evidence="2" key="1">
    <citation type="submission" date="2021-02" db="EMBL/GenBank/DDBJ databases">
        <authorList>
            <person name="Nowell W R."/>
        </authorList>
    </citation>
    <scope>NUCLEOTIDE SEQUENCE</scope>
</reference>
<sequence length="355" mass="39468">MDMSSTFCDSSLTQNNPFLDTTLTPQLPSPSSEPDVDWTVFENADRYLLRDDNAWIARLGKEFWWNLECMTDMIITEHTTNTLQQQNTTGQSGQGIYNRVNNSSHNSKNVVNFNASHAQPSSVPYANRQPTISSPQLQVASTAQHNIGNLNSLNYHQPPPQLQPPSSTHYNNQHHFNNQQANTTQYNGSGNKTTHFQQQQQQQTSMNNSNFMPRKIIGQRNQSSNNSSMNSGSTPINNNYHSSSLFNSDTNHSTNGASVSPAPSHSSTSSSSSSTISAYSAITRPNGGIAAAFSNNSIPDNKLFHANTNNNNLFQAFASTFNDQLPMDSFNFNPFKSNISFDNNTWQQQPITNWQ</sequence>
<evidence type="ECO:0000313" key="3">
    <source>
        <dbReference type="EMBL" id="CAF0832839.1"/>
    </source>
</evidence>
<evidence type="ECO:0000313" key="6">
    <source>
        <dbReference type="Proteomes" id="UP000663829"/>
    </source>
</evidence>
<proteinExistence type="predicted"/>
<evidence type="ECO:0000313" key="2">
    <source>
        <dbReference type="EMBL" id="CAF0765460.1"/>
    </source>
</evidence>
<dbReference type="EMBL" id="CAJOBC010000157">
    <property type="protein sequence ID" value="CAF3546766.1"/>
    <property type="molecule type" value="Genomic_DNA"/>
</dbReference>
<evidence type="ECO:0000313" key="5">
    <source>
        <dbReference type="EMBL" id="CAF3617500.1"/>
    </source>
</evidence>
<feature type="compositionally biased region" description="Low complexity" evidence="1">
    <location>
        <begin position="257"/>
        <end position="273"/>
    </location>
</feature>
<dbReference type="Proteomes" id="UP000663829">
    <property type="component" value="Unassembled WGS sequence"/>
</dbReference>
<gene>
    <name evidence="2" type="ORF">GPM918_LOCUS1623</name>
    <name evidence="3" type="ORF">OVA965_LOCUS6235</name>
    <name evidence="4" type="ORF">SRO942_LOCUS1623</name>
    <name evidence="5" type="ORF">TMI583_LOCUS6231</name>
</gene>
<organism evidence="2 6">
    <name type="scientific">Didymodactylos carnosus</name>
    <dbReference type="NCBI Taxonomy" id="1234261"/>
    <lineage>
        <taxon>Eukaryota</taxon>
        <taxon>Metazoa</taxon>
        <taxon>Spiralia</taxon>
        <taxon>Gnathifera</taxon>
        <taxon>Rotifera</taxon>
        <taxon>Eurotatoria</taxon>
        <taxon>Bdelloidea</taxon>
        <taxon>Philodinida</taxon>
        <taxon>Philodinidae</taxon>
        <taxon>Didymodactylos</taxon>
    </lineage>
</organism>
<keyword evidence="6" id="KW-1185">Reference proteome</keyword>
<feature type="compositionally biased region" description="Low complexity" evidence="1">
    <location>
        <begin position="221"/>
        <end position="233"/>
    </location>
</feature>
<feature type="compositionally biased region" description="Polar residues" evidence="1">
    <location>
        <begin position="186"/>
        <end position="196"/>
    </location>
</feature>
<dbReference type="EMBL" id="CAJOBA010001851">
    <property type="protein sequence ID" value="CAF3617500.1"/>
    <property type="molecule type" value="Genomic_DNA"/>
</dbReference>
<feature type="region of interest" description="Disordered" evidence="1">
    <location>
        <begin position="149"/>
        <end position="273"/>
    </location>
</feature>
<name>A0A813QDA7_9BILA</name>
<accession>A0A813QDA7</accession>
<dbReference type="Proteomes" id="UP000677228">
    <property type="component" value="Unassembled WGS sequence"/>
</dbReference>